<dbReference type="VEuPathDB" id="FungiDB:TRICI_001532"/>
<dbReference type="InterPro" id="IPR006121">
    <property type="entry name" value="HMA_dom"/>
</dbReference>
<sequence>MECQGCTDSIKKSVAALECIESVQCDLKNQLVSVTGSCAPSSIVKAIQATGKDAIVRGTGGPNSAAVCILESHINSDTGSSVKGLARIVAVSPTQALFDITLNGLPKGKYYPSIRVGGDISRGAESVGAQYLDLGEIPVDQPNDSSNELLAQQGGYSGQAFFKRNVTISELIGRSMVLSTNRNTVDNASLVGVIARSAGVWENLKTVCSCSGKTVWQERQDAVSKGL</sequence>
<dbReference type="Pfam" id="PF00403">
    <property type="entry name" value="HMA"/>
    <property type="match status" value="1"/>
</dbReference>
<reference evidence="6" key="1">
    <citation type="journal article" date="2019" name="G3 (Bethesda)">
        <title>Genome Assemblies of Two Rare Opportunistic Yeast Pathogens: Diutina rugosa (syn. Candida rugosa) and Trichomonascus ciferrii (syn. Candida ciferrii).</title>
        <authorList>
            <person name="Mixao V."/>
            <person name="Saus E."/>
            <person name="Hansen A.P."/>
            <person name="Lass-Florl C."/>
            <person name="Gabaldon T."/>
        </authorList>
    </citation>
    <scope>NUCLEOTIDE SEQUENCE</scope>
    <source>
        <strain evidence="6">CBS 4856</strain>
    </source>
</reference>
<evidence type="ECO:0000256" key="3">
    <source>
        <dbReference type="ARBA" id="ARBA00016103"/>
    </source>
</evidence>
<evidence type="ECO:0000256" key="4">
    <source>
        <dbReference type="ARBA" id="ARBA00022723"/>
    </source>
</evidence>
<keyword evidence="7" id="KW-1185">Reference proteome</keyword>
<dbReference type="PANTHER" id="PTHR22814:SF287">
    <property type="entry name" value="COPPER TRANSPORT PROTEIN ATX1"/>
    <property type="match status" value="1"/>
</dbReference>
<name>A0A642V974_9ASCO</name>
<evidence type="ECO:0000259" key="5">
    <source>
        <dbReference type="PROSITE" id="PS50846"/>
    </source>
</evidence>
<accession>A0A642V974</accession>
<proteinExistence type="inferred from homology"/>
<dbReference type="PANTHER" id="PTHR22814">
    <property type="entry name" value="COPPER TRANSPORT PROTEIN ATOX1-RELATED"/>
    <property type="match status" value="1"/>
</dbReference>
<dbReference type="CDD" id="cd00371">
    <property type="entry name" value="HMA"/>
    <property type="match status" value="1"/>
</dbReference>
<dbReference type="PROSITE" id="PS50846">
    <property type="entry name" value="HMA_2"/>
    <property type="match status" value="1"/>
</dbReference>
<dbReference type="Proteomes" id="UP000761534">
    <property type="component" value="Unassembled WGS sequence"/>
</dbReference>
<dbReference type="GO" id="GO:0006801">
    <property type="term" value="P:superoxide metabolic process"/>
    <property type="evidence" value="ECO:0007669"/>
    <property type="project" value="InterPro"/>
</dbReference>
<evidence type="ECO:0000256" key="1">
    <source>
        <dbReference type="ARBA" id="ARBA00001973"/>
    </source>
</evidence>
<dbReference type="SUPFAM" id="SSF55008">
    <property type="entry name" value="HMA, heavy metal-associated domain"/>
    <property type="match status" value="1"/>
</dbReference>
<dbReference type="Gene3D" id="2.60.40.200">
    <property type="entry name" value="Superoxide dismutase, copper/zinc binding domain"/>
    <property type="match status" value="1"/>
</dbReference>
<dbReference type="SUPFAM" id="SSF49329">
    <property type="entry name" value="Cu,Zn superoxide dismutase-like"/>
    <property type="match status" value="1"/>
</dbReference>
<feature type="domain" description="HMA" evidence="5">
    <location>
        <begin position="1"/>
        <end position="55"/>
    </location>
</feature>
<comment type="cofactor">
    <cofactor evidence="1">
        <name>Cu(2+)</name>
        <dbReference type="ChEBI" id="CHEBI:29036"/>
    </cofactor>
</comment>
<dbReference type="AlphaFoldDB" id="A0A642V974"/>
<dbReference type="OrthoDB" id="666972at2759"/>
<comment type="caution">
    <text evidence="6">The sequence shown here is derived from an EMBL/GenBank/DDBJ whole genome shotgun (WGS) entry which is preliminary data.</text>
</comment>
<comment type="similarity">
    <text evidence="2">Belongs to the CCS1 family.</text>
</comment>
<organism evidence="6 7">
    <name type="scientific">Trichomonascus ciferrii</name>
    <dbReference type="NCBI Taxonomy" id="44093"/>
    <lineage>
        <taxon>Eukaryota</taxon>
        <taxon>Fungi</taxon>
        <taxon>Dikarya</taxon>
        <taxon>Ascomycota</taxon>
        <taxon>Saccharomycotina</taxon>
        <taxon>Dipodascomycetes</taxon>
        <taxon>Dipodascales</taxon>
        <taxon>Trichomonascaceae</taxon>
        <taxon>Trichomonascus</taxon>
        <taxon>Trichomonascus ciferrii complex</taxon>
    </lineage>
</organism>
<gene>
    <name evidence="6" type="ORF">TRICI_001532</name>
</gene>
<dbReference type="EMBL" id="SWFS01000109">
    <property type="protein sequence ID" value="KAA8916323.1"/>
    <property type="molecule type" value="Genomic_DNA"/>
</dbReference>
<evidence type="ECO:0000313" key="6">
    <source>
        <dbReference type="EMBL" id="KAA8916323.1"/>
    </source>
</evidence>
<dbReference type="GO" id="GO:0046872">
    <property type="term" value="F:metal ion binding"/>
    <property type="evidence" value="ECO:0007669"/>
    <property type="project" value="UniProtKB-KW"/>
</dbReference>
<keyword evidence="4" id="KW-0479">Metal-binding</keyword>
<dbReference type="InterPro" id="IPR036163">
    <property type="entry name" value="HMA_dom_sf"/>
</dbReference>
<dbReference type="InterPro" id="IPR036423">
    <property type="entry name" value="SOD-like_Cu/Zn_dom_sf"/>
</dbReference>
<protein>
    <recommendedName>
        <fullName evidence="3">Superoxide dismutase 1 copper chaperone</fullName>
    </recommendedName>
</protein>
<evidence type="ECO:0000313" key="7">
    <source>
        <dbReference type="Proteomes" id="UP000761534"/>
    </source>
</evidence>
<dbReference type="Gene3D" id="3.30.70.100">
    <property type="match status" value="1"/>
</dbReference>
<evidence type="ECO:0000256" key="2">
    <source>
        <dbReference type="ARBA" id="ARBA00010636"/>
    </source>
</evidence>